<accession>A0AA86TLD6</accession>
<dbReference type="Proteomes" id="UP001642409">
    <property type="component" value="Unassembled WGS sequence"/>
</dbReference>
<evidence type="ECO:0008006" key="5">
    <source>
        <dbReference type="Google" id="ProtNLM"/>
    </source>
</evidence>
<dbReference type="AlphaFoldDB" id="A0AA86TLD6"/>
<keyword evidence="4" id="KW-1185">Reference proteome</keyword>
<dbReference type="EMBL" id="CAXDID020000008">
    <property type="protein sequence ID" value="CAL5977622.1"/>
    <property type="molecule type" value="Genomic_DNA"/>
</dbReference>
<reference evidence="2" key="1">
    <citation type="submission" date="2023-06" db="EMBL/GenBank/DDBJ databases">
        <authorList>
            <person name="Kurt Z."/>
        </authorList>
    </citation>
    <scope>NUCLEOTIDE SEQUENCE</scope>
</reference>
<evidence type="ECO:0000313" key="2">
    <source>
        <dbReference type="EMBL" id="CAI9919182.1"/>
    </source>
</evidence>
<feature type="transmembrane region" description="Helical" evidence="1">
    <location>
        <begin position="28"/>
        <end position="51"/>
    </location>
</feature>
<keyword evidence="1" id="KW-0472">Membrane</keyword>
<protein>
    <recommendedName>
        <fullName evidence="5">Transmembrane protein</fullName>
    </recommendedName>
</protein>
<gene>
    <name evidence="3" type="ORF">HINF_LOCUS4391</name>
    <name evidence="2" type="ORF">HINF_LOCUS6827</name>
</gene>
<keyword evidence="1" id="KW-1133">Transmembrane helix</keyword>
<proteinExistence type="predicted"/>
<reference evidence="3 4" key="2">
    <citation type="submission" date="2024-07" db="EMBL/GenBank/DDBJ databases">
        <authorList>
            <person name="Akdeniz Z."/>
        </authorList>
    </citation>
    <scope>NUCLEOTIDE SEQUENCE [LARGE SCALE GENOMIC DNA]</scope>
</reference>
<comment type="caution">
    <text evidence="2">The sequence shown here is derived from an EMBL/GenBank/DDBJ whole genome shotgun (WGS) entry which is preliminary data.</text>
</comment>
<dbReference type="EMBL" id="CATOUU010000171">
    <property type="protein sequence ID" value="CAI9919182.1"/>
    <property type="molecule type" value="Genomic_DNA"/>
</dbReference>
<keyword evidence="1" id="KW-0812">Transmembrane</keyword>
<organism evidence="2">
    <name type="scientific">Hexamita inflata</name>
    <dbReference type="NCBI Taxonomy" id="28002"/>
    <lineage>
        <taxon>Eukaryota</taxon>
        <taxon>Metamonada</taxon>
        <taxon>Diplomonadida</taxon>
        <taxon>Hexamitidae</taxon>
        <taxon>Hexamitinae</taxon>
        <taxon>Hexamita</taxon>
    </lineage>
</organism>
<evidence type="ECO:0000313" key="3">
    <source>
        <dbReference type="EMBL" id="CAL5977622.1"/>
    </source>
</evidence>
<evidence type="ECO:0000313" key="4">
    <source>
        <dbReference type="Proteomes" id="UP001642409"/>
    </source>
</evidence>
<name>A0AA86TLD6_9EUKA</name>
<evidence type="ECO:0000256" key="1">
    <source>
        <dbReference type="SAM" id="Phobius"/>
    </source>
</evidence>
<sequence>MYEKLLEMSIEEAQLQKKQYCLNKCKKTVYILSCFILSPIILVVIIFYFLLNVIVGIISKCSNQKLIQNFKANRKSLFTSRVLERVETEPGQNSMFFFKPCSSDLFISVNSGQIQIIDSNFSNISSKQSQFLFKPGQIERFCTFLNKKNRLTYKVNETAFEIPPSYQSQVFICNSKVYFNVFDFIFVLTDNLELELIDQVPDFGYKSLNGKLKNLEQQYKFDYIGGQLFTIDNKLYMHNNSSKLFQIEGKQLKCVNRKHFSTYYFQFCDKVYAIGKDMIFTVEKNLKLKSLEYSQFQDIIFSQGATLVLSDKLYYNQYYFLNMLDGVITSLKFDQIDLRDIYKVIELGPTGWQLKNEILVKLWGVDFPQRMKDYFNNYQSIMLQNSQYIKNTFRLMLSNRKYNLNKLFCKQFTNIADQFAIIQNQIIEQQKNIVQSVYRVINLQNQLLSGQSNMCYDMQ</sequence>